<protein>
    <submittedName>
        <fullName evidence="2">Predicted phosphoesterase or phosphohydrolase</fullName>
    </submittedName>
</protein>
<evidence type="ECO:0000313" key="2">
    <source>
        <dbReference type="EMBL" id="ACV23557.1"/>
    </source>
</evidence>
<keyword evidence="2" id="KW-0378">Hydrolase</keyword>
<sequence>MDFYISDTHFGHAGIIGLCERPFRSVDEMDHALIDNWNARVGADDDVWHLGDFAYRGDKPCAHYLSKLNGRIHLLIGNHDQTTLMREPEALAMLASCDFATTRIDGLNRRIWMCHYPLALPPKRTWALYGHVHNDANPEGFPAWPLVKTMDMALNCCVEVNGYMPVTFEELVVNNERLRKEWRG</sequence>
<organism evidence="2 3">
    <name type="scientific">Slackia heliotrinireducens (strain ATCC 29202 / DSM 20476 / NCTC 11029 / RHS 1)</name>
    <name type="common">Peptococcus heliotrinreducens</name>
    <dbReference type="NCBI Taxonomy" id="471855"/>
    <lineage>
        <taxon>Bacteria</taxon>
        <taxon>Bacillati</taxon>
        <taxon>Actinomycetota</taxon>
        <taxon>Coriobacteriia</taxon>
        <taxon>Eggerthellales</taxon>
        <taxon>Eggerthellaceae</taxon>
        <taxon>Slackia</taxon>
    </lineage>
</organism>
<dbReference type="KEGG" id="shi:Shel_25500"/>
<dbReference type="Proteomes" id="UP000002026">
    <property type="component" value="Chromosome"/>
</dbReference>
<reference evidence="2 3" key="1">
    <citation type="journal article" date="2009" name="Stand. Genomic Sci.">
        <title>Complete genome sequence of Slackia heliotrinireducens type strain (RHS 1).</title>
        <authorList>
            <person name="Pukall R."/>
            <person name="Lapidus A."/>
            <person name="Nolan M."/>
            <person name="Copeland A."/>
            <person name="Glavina Del Rio T."/>
            <person name="Lucas S."/>
            <person name="Chen F."/>
            <person name="Tice H."/>
            <person name="Cheng J.F."/>
            <person name="Chertkov O."/>
            <person name="Bruce D."/>
            <person name="Goodwin L."/>
            <person name="Kuske C."/>
            <person name="Brettin T."/>
            <person name="Detter J.C."/>
            <person name="Han C."/>
            <person name="Pitluck S."/>
            <person name="Pati A."/>
            <person name="Mavrommatis K."/>
            <person name="Ivanova N."/>
            <person name="Ovchinnikova G."/>
            <person name="Chen A."/>
            <person name="Palaniappan K."/>
            <person name="Schneider S."/>
            <person name="Rohde M."/>
            <person name="Chain P."/>
            <person name="D'haeseleer P."/>
            <person name="Goker M."/>
            <person name="Bristow J."/>
            <person name="Eisen J.A."/>
            <person name="Markowitz V."/>
            <person name="Kyrpides N.C."/>
            <person name="Klenk H.P."/>
            <person name="Hugenholtz P."/>
        </authorList>
    </citation>
    <scope>NUCLEOTIDE SEQUENCE [LARGE SCALE GENOMIC DNA]</scope>
    <source>
        <strain evidence="3">ATCC 29202 / DSM 20476 / NCTC 11029 / RHS 1</strain>
    </source>
</reference>
<evidence type="ECO:0000313" key="3">
    <source>
        <dbReference type="Proteomes" id="UP000002026"/>
    </source>
</evidence>
<gene>
    <name evidence="2" type="ordered locus">Shel_25500</name>
</gene>
<dbReference type="Gene3D" id="3.60.21.10">
    <property type="match status" value="1"/>
</dbReference>
<dbReference type="InterPro" id="IPR029052">
    <property type="entry name" value="Metallo-depent_PP-like"/>
</dbReference>
<keyword evidence="3" id="KW-1185">Reference proteome</keyword>
<dbReference type="EMBL" id="CP001684">
    <property type="protein sequence ID" value="ACV23557.1"/>
    <property type="molecule type" value="Genomic_DNA"/>
</dbReference>
<dbReference type="InterPro" id="IPR004843">
    <property type="entry name" value="Calcineurin-like_PHP"/>
</dbReference>
<dbReference type="AlphaFoldDB" id="C7N2P9"/>
<dbReference type="SUPFAM" id="SSF56300">
    <property type="entry name" value="Metallo-dependent phosphatases"/>
    <property type="match status" value="1"/>
</dbReference>
<dbReference type="STRING" id="471855.Shel_25500"/>
<dbReference type="RefSeq" id="WP_012799655.1">
    <property type="nucleotide sequence ID" value="NC_013165.1"/>
</dbReference>
<dbReference type="HOGENOM" id="CLU_092313_3_0_11"/>
<dbReference type="GO" id="GO:0016787">
    <property type="term" value="F:hydrolase activity"/>
    <property type="evidence" value="ECO:0007669"/>
    <property type="project" value="UniProtKB-KW"/>
</dbReference>
<dbReference type="eggNOG" id="COG4186">
    <property type="taxonomic scope" value="Bacteria"/>
</dbReference>
<feature type="domain" description="Calcineurin-like phosphoesterase" evidence="1">
    <location>
        <begin position="5"/>
        <end position="119"/>
    </location>
</feature>
<name>C7N2P9_SLAHD</name>
<accession>C7N2P9</accession>
<proteinExistence type="predicted"/>
<evidence type="ECO:0000259" key="1">
    <source>
        <dbReference type="Pfam" id="PF00149"/>
    </source>
</evidence>
<dbReference type="Pfam" id="PF00149">
    <property type="entry name" value="Metallophos"/>
    <property type="match status" value="1"/>
</dbReference>